<sequence length="456" mass="50632">MDMERVDVAIVGGGPAGLSAARAAAERDADVLVVEKGVPRADRERLGPDSTDAAGMLDYWVDLMDYEPEEIPEEIVLQELDGAVFEGPSESVTLRETGIDASYDEFGFAFHRARFDDWLREEAEVAGASYEVGTSVNNVTSTFEQGSFVHTLTLADGEQVEADALVLADGPQRTVTIDALDQFMPDDRSVADLLGPDRANHIAYQEHRRIPDELFDEDLIKFWWGVIPGHTAYPWIFPNDDGVARVGLTMPIGTDLGDVRNPGDYALLEPDDEQVPPGRVYLRRLLEWRYPEYDLDDFPLVEDRGKRGGTEAYPISSTRPIESPTQADIAVVGGAMGATSAFHEGGDHVAVRTGKLAGRLAATDRLRRYNSAWQRALGDEVLRNVTLAELARDMEPSDWDETFATVDRMLSVEGSRYRQALGAGLSGLSVVARYRWLRRQFRDGKYVQLRESEYVL</sequence>
<dbReference type="PRINTS" id="PR00411">
    <property type="entry name" value="PNDRDTASEI"/>
</dbReference>
<dbReference type="PANTHER" id="PTHR42685:SF21">
    <property type="entry name" value="DEHYDROGENASE (FLAVOPROTEIN)-LIKE PROTEIN"/>
    <property type="match status" value="1"/>
</dbReference>
<dbReference type="InterPro" id="IPR023753">
    <property type="entry name" value="FAD/NAD-binding_dom"/>
</dbReference>
<gene>
    <name evidence="2" type="primary">fixC6</name>
    <name evidence="2" type="ORF">HSR121_1990</name>
</gene>
<evidence type="ECO:0000259" key="1">
    <source>
        <dbReference type="Pfam" id="PF07992"/>
    </source>
</evidence>
<evidence type="ECO:0000313" key="2">
    <source>
        <dbReference type="EMBL" id="QSG06324.1"/>
    </source>
</evidence>
<dbReference type="Gene3D" id="3.50.50.60">
    <property type="entry name" value="FAD/NAD(P)-binding domain"/>
    <property type="match status" value="1"/>
</dbReference>
<reference evidence="2" key="1">
    <citation type="submission" date="2020-11" db="EMBL/GenBank/DDBJ databases">
        <title>Carbohydrate-dependent, anaerobic sulfur respiration: A novel catabolism in halophilic archaea.</title>
        <authorList>
            <person name="Sorokin D.Y."/>
            <person name="Messina E."/>
            <person name="Smedile F."/>
            <person name="La Cono V."/>
            <person name="Hallsworth J.E."/>
            <person name="Yakimov M.M."/>
        </authorList>
    </citation>
    <scope>NUCLEOTIDE SEQUENCE</scope>
    <source>
        <strain evidence="2">HSR12-1</strain>
    </source>
</reference>
<protein>
    <submittedName>
        <fullName evidence="2">Dehydrogenase (Flavoprotein)</fullName>
    </submittedName>
</protein>
<dbReference type="GO" id="GO:0016491">
    <property type="term" value="F:oxidoreductase activity"/>
    <property type="evidence" value="ECO:0007669"/>
    <property type="project" value="InterPro"/>
</dbReference>
<accession>A0A897N0W0</accession>
<proteinExistence type="predicted"/>
<dbReference type="InterPro" id="IPR036188">
    <property type="entry name" value="FAD/NAD-bd_sf"/>
</dbReference>
<dbReference type="InterPro" id="IPR050407">
    <property type="entry name" value="Geranylgeranyl_reductase"/>
</dbReference>
<evidence type="ECO:0000313" key="3">
    <source>
        <dbReference type="Proteomes" id="UP000663525"/>
    </source>
</evidence>
<dbReference type="Pfam" id="PF07992">
    <property type="entry name" value="Pyr_redox_2"/>
    <property type="match status" value="1"/>
</dbReference>
<name>A0A897N0W0_9EURY</name>
<dbReference type="Proteomes" id="UP000663525">
    <property type="component" value="Chromosome"/>
</dbReference>
<feature type="domain" description="FAD/NAD(P)-binding" evidence="1">
    <location>
        <begin position="7"/>
        <end position="177"/>
    </location>
</feature>
<dbReference type="PANTHER" id="PTHR42685">
    <property type="entry name" value="GERANYLGERANYL DIPHOSPHATE REDUCTASE"/>
    <property type="match status" value="1"/>
</dbReference>
<dbReference type="EMBL" id="CP064787">
    <property type="protein sequence ID" value="QSG06324.1"/>
    <property type="molecule type" value="Genomic_DNA"/>
</dbReference>
<organism evidence="2 3">
    <name type="scientific">Halapricum desulfuricans</name>
    <dbReference type="NCBI Taxonomy" id="2841257"/>
    <lineage>
        <taxon>Archaea</taxon>
        <taxon>Methanobacteriati</taxon>
        <taxon>Methanobacteriota</taxon>
        <taxon>Stenosarchaea group</taxon>
        <taxon>Halobacteria</taxon>
        <taxon>Halobacteriales</taxon>
        <taxon>Haloarculaceae</taxon>
        <taxon>Halapricum</taxon>
    </lineage>
</organism>
<dbReference type="SUPFAM" id="SSF51905">
    <property type="entry name" value="FAD/NAD(P)-binding domain"/>
    <property type="match status" value="1"/>
</dbReference>
<dbReference type="AlphaFoldDB" id="A0A897N0W0"/>